<dbReference type="AlphaFoldDB" id="A0A644SXV0"/>
<dbReference type="EMBL" id="VSSQ01000009">
    <property type="protein sequence ID" value="MPL59506.1"/>
    <property type="molecule type" value="Genomic_DNA"/>
</dbReference>
<gene>
    <name evidence="1" type="ORF">SDC9_05059</name>
</gene>
<accession>A0A644SXV0</accession>
<name>A0A644SXV0_9ZZZZ</name>
<sequence length="152" mass="17576">MFFISADPKGKVYHDLIDLAFECCDEFILVLRQDMYVSQNAKNVLERLSPSLIEVKEQYEWPGTLLGGGRPALVYYFRTDKQAKRIIKKASNSLHSWVQPALPEDLSFRKGEVLWLVNTSHEASSSLIINNKDDVDKFLNIRNLESIEYHKK</sequence>
<evidence type="ECO:0000313" key="1">
    <source>
        <dbReference type="EMBL" id="MPL59506.1"/>
    </source>
</evidence>
<protein>
    <submittedName>
        <fullName evidence="1">Uncharacterized protein</fullName>
    </submittedName>
</protein>
<reference evidence="1" key="1">
    <citation type="submission" date="2019-08" db="EMBL/GenBank/DDBJ databases">
        <authorList>
            <person name="Kucharzyk K."/>
            <person name="Murdoch R.W."/>
            <person name="Higgins S."/>
            <person name="Loffler F."/>
        </authorList>
    </citation>
    <scope>NUCLEOTIDE SEQUENCE</scope>
</reference>
<organism evidence="1">
    <name type="scientific">bioreactor metagenome</name>
    <dbReference type="NCBI Taxonomy" id="1076179"/>
    <lineage>
        <taxon>unclassified sequences</taxon>
        <taxon>metagenomes</taxon>
        <taxon>ecological metagenomes</taxon>
    </lineage>
</organism>
<proteinExistence type="predicted"/>
<comment type="caution">
    <text evidence="1">The sequence shown here is derived from an EMBL/GenBank/DDBJ whole genome shotgun (WGS) entry which is preliminary data.</text>
</comment>